<feature type="region of interest" description="Disordered" evidence="2">
    <location>
        <begin position="1"/>
        <end position="45"/>
    </location>
</feature>
<name>A0A2B4R8I7_STYPI</name>
<evidence type="ECO:0000313" key="3">
    <source>
        <dbReference type="EMBL" id="PFX12810.1"/>
    </source>
</evidence>
<dbReference type="Proteomes" id="UP000225706">
    <property type="component" value="Unassembled WGS sequence"/>
</dbReference>
<gene>
    <name evidence="3" type="ORF">AWC38_SpisGene23168</name>
</gene>
<dbReference type="EMBL" id="LSMT01001173">
    <property type="protein sequence ID" value="PFX12810.1"/>
    <property type="molecule type" value="Genomic_DNA"/>
</dbReference>
<comment type="caution">
    <text evidence="3">The sequence shown here is derived from an EMBL/GenBank/DDBJ whole genome shotgun (WGS) entry which is preliminary data.</text>
</comment>
<sequence>MLRKTTRRRKERAPPAQPTKEPQQSATANTTPPPPQQPQNTSTLVTNYQSVCRQLQQKNQRLGKAYQDLKAAFDALEMKHQEKDKQFQQAQKDAEEMAEFVRETEQRLENSKRKMQEKDEQIEALQAQLQELKDQPEPPANQQAVAKVDRNDLEEIHRRYRAVLSIIRERKCSLNNVYRLAGTARSTIRDFLGIAELRIVNNVTYESTLERLGDPNVSVKTIEDECPKQLGGLLPMIEDSENNVSKAGGKNGEEREGKMFTLDMREIPISSAEADDNGAYISKGNAKRLFQYNADGYRIVHNENGTRYANVKTAKGSDQFKSCLIHSDQEDLGLDGRFYTNGLELKHKFQKKRLREDEVPKEVAEVSSMLEK</sequence>
<keyword evidence="1" id="KW-0175">Coiled coil</keyword>
<keyword evidence="4" id="KW-1185">Reference proteome</keyword>
<dbReference type="OrthoDB" id="5972707at2759"/>
<dbReference type="Gene3D" id="1.10.287.950">
    <property type="entry name" value="Methyl-accepting chemotaxis protein"/>
    <property type="match status" value="1"/>
</dbReference>
<proteinExistence type="predicted"/>
<dbReference type="AlphaFoldDB" id="A0A2B4R8I7"/>
<evidence type="ECO:0000256" key="2">
    <source>
        <dbReference type="SAM" id="MobiDB-lite"/>
    </source>
</evidence>
<protein>
    <submittedName>
        <fullName evidence="3">Uncharacterized protein</fullName>
    </submittedName>
</protein>
<reference evidence="4" key="1">
    <citation type="journal article" date="2017" name="bioRxiv">
        <title>Comparative analysis of the genomes of Stylophora pistillata and Acropora digitifera provides evidence for extensive differences between species of corals.</title>
        <authorList>
            <person name="Voolstra C.R."/>
            <person name="Li Y."/>
            <person name="Liew Y.J."/>
            <person name="Baumgarten S."/>
            <person name="Zoccola D."/>
            <person name="Flot J.-F."/>
            <person name="Tambutte S."/>
            <person name="Allemand D."/>
            <person name="Aranda M."/>
        </authorList>
    </citation>
    <scope>NUCLEOTIDE SEQUENCE [LARGE SCALE GENOMIC DNA]</scope>
</reference>
<dbReference type="SUPFAM" id="SSF57997">
    <property type="entry name" value="Tropomyosin"/>
    <property type="match status" value="1"/>
</dbReference>
<evidence type="ECO:0000256" key="1">
    <source>
        <dbReference type="SAM" id="Coils"/>
    </source>
</evidence>
<feature type="compositionally biased region" description="Basic residues" evidence="2">
    <location>
        <begin position="1"/>
        <end position="11"/>
    </location>
</feature>
<evidence type="ECO:0000313" key="4">
    <source>
        <dbReference type="Proteomes" id="UP000225706"/>
    </source>
</evidence>
<organism evidence="3 4">
    <name type="scientific">Stylophora pistillata</name>
    <name type="common">Smooth cauliflower coral</name>
    <dbReference type="NCBI Taxonomy" id="50429"/>
    <lineage>
        <taxon>Eukaryota</taxon>
        <taxon>Metazoa</taxon>
        <taxon>Cnidaria</taxon>
        <taxon>Anthozoa</taxon>
        <taxon>Hexacorallia</taxon>
        <taxon>Scleractinia</taxon>
        <taxon>Astrocoeniina</taxon>
        <taxon>Pocilloporidae</taxon>
        <taxon>Stylophora</taxon>
    </lineage>
</organism>
<accession>A0A2B4R8I7</accession>
<feature type="coiled-coil region" evidence="1">
    <location>
        <begin position="52"/>
        <end position="135"/>
    </location>
</feature>